<keyword evidence="4" id="KW-0931">ER-Golgi transport</keyword>
<proteinExistence type="inferred from homology"/>
<accession>A0AAD8L002</accession>
<keyword evidence="5" id="KW-0653">Protein transport</keyword>
<dbReference type="Proteomes" id="UP001229421">
    <property type="component" value="Unassembled WGS sequence"/>
</dbReference>
<organism evidence="9 10">
    <name type="scientific">Tagetes erecta</name>
    <name type="common">African marigold</name>
    <dbReference type="NCBI Taxonomy" id="13708"/>
    <lineage>
        <taxon>Eukaryota</taxon>
        <taxon>Viridiplantae</taxon>
        <taxon>Streptophyta</taxon>
        <taxon>Embryophyta</taxon>
        <taxon>Tracheophyta</taxon>
        <taxon>Spermatophyta</taxon>
        <taxon>Magnoliopsida</taxon>
        <taxon>eudicotyledons</taxon>
        <taxon>Gunneridae</taxon>
        <taxon>Pentapetalae</taxon>
        <taxon>asterids</taxon>
        <taxon>campanulids</taxon>
        <taxon>Asterales</taxon>
        <taxon>Asteraceae</taxon>
        <taxon>Asteroideae</taxon>
        <taxon>Heliantheae alliance</taxon>
        <taxon>Tageteae</taxon>
        <taxon>Tagetes</taxon>
    </lineage>
</organism>
<evidence type="ECO:0000313" key="10">
    <source>
        <dbReference type="Proteomes" id="UP001229421"/>
    </source>
</evidence>
<evidence type="ECO:0000256" key="1">
    <source>
        <dbReference type="ARBA" id="ARBA00004170"/>
    </source>
</evidence>
<name>A0AAD8L002_TARER</name>
<evidence type="ECO:0000256" key="5">
    <source>
        <dbReference type="ARBA" id="ARBA00022927"/>
    </source>
</evidence>
<keyword evidence="10" id="KW-1185">Reference proteome</keyword>
<sequence length="332" mass="37435">MQFASLFEIKRVFKSDLQSALASTFPFLSFTTPPSSATKLLIDCSTTPINSSSLHNSLFNHHHPSPVPINRSSFQQPSRSFNSIRASALNRRDFIVDTAAAAVAISLAPVVGSSVAKADTLSEWERVFLPIDPGVVLLDMAFVPDDLSHEFFSFDEVRECTCCEGYGECGGKFADAYVLSFVLNVVEILIRICGSRFFFPDNKMIRTKLTLTRWSADWKNATQYYEQAATAFRFAKKHEKAKIAFEKASKGQEMLSSYPFKTNCAFLLENHWCLQLFGLNKKSNHGMLLSIWSEVADFYRRAAELYNECGSNADENLIVKFYEVIKKLVKEK</sequence>
<dbReference type="SUPFAM" id="SSF48452">
    <property type="entry name" value="TPR-like"/>
    <property type="match status" value="1"/>
</dbReference>
<keyword evidence="6" id="KW-0472">Membrane</keyword>
<comment type="caution">
    <text evidence="9">The sequence shown here is derived from an EMBL/GenBank/DDBJ whole genome shotgun (WGS) entry which is preliminary data.</text>
</comment>
<dbReference type="PANTHER" id="PTHR13768:SF2">
    <property type="entry name" value="GAMMA-SOLUBLE NSF ATTACHMENT PROTEIN"/>
    <property type="match status" value="1"/>
</dbReference>
<comment type="subcellular location">
    <subcellularLocation>
        <location evidence="1">Membrane</location>
        <topology evidence="1">Peripheral membrane protein</topology>
    </subcellularLocation>
</comment>
<dbReference type="GO" id="GO:0031201">
    <property type="term" value="C:SNARE complex"/>
    <property type="evidence" value="ECO:0007669"/>
    <property type="project" value="TreeGrafter"/>
</dbReference>
<reference evidence="9" key="1">
    <citation type="journal article" date="2023" name="bioRxiv">
        <title>Improved chromosome-level genome assembly for marigold (Tagetes erecta).</title>
        <authorList>
            <person name="Jiang F."/>
            <person name="Yuan L."/>
            <person name="Wang S."/>
            <person name="Wang H."/>
            <person name="Xu D."/>
            <person name="Wang A."/>
            <person name="Fan W."/>
        </authorList>
    </citation>
    <scope>NUCLEOTIDE SEQUENCE</scope>
    <source>
        <strain evidence="9">WSJ</strain>
        <tissue evidence="9">Leaf</tissue>
    </source>
</reference>
<dbReference type="InterPro" id="IPR011990">
    <property type="entry name" value="TPR-like_helical_dom_sf"/>
</dbReference>
<dbReference type="GO" id="GO:0005483">
    <property type="term" value="F:soluble NSF attachment protein activity"/>
    <property type="evidence" value="ECO:0007669"/>
    <property type="project" value="TreeGrafter"/>
</dbReference>
<evidence type="ECO:0000256" key="2">
    <source>
        <dbReference type="ARBA" id="ARBA00010050"/>
    </source>
</evidence>
<dbReference type="InterPro" id="IPR019546">
    <property type="entry name" value="TAT_signal_bac_arc"/>
</dbReference>
<dbReference type="PANTHER" id="PTHR13768">
    <property type="entry name" value="SOLUBLE NSF ATTACHMENT PROTEIN SNAP"/>
    <property type="match status" value="1"/>
</dbReference>
<dbReference type="GO" id="GO:0005774">
    <property type="term" value="C:vacuolar membrane"/>
    <property type="evidence" value="ECO:0007669"/>
    <property type="project" value="TreeGrafter"/>
</dbReference>
<dbReference type="Gene3D" id="1.25.40.10">
    <property type="entry name" value="Tetratricopeptide repeat domain"/>
    <property type="match status" value="1"/>
</dbReference>
<gene>
    <name evidence="9" type="ORF">QVD17_12944</name>
</gene>
<evidence type="ECO:0000256" key="6">
    <source>
        <dbReference type="ARBA" id="ARBA00023136"/>
    </source>
</evidence>
<dbReference type="NCBIfam" id="TIGR01409">
    <property type="entry name" value="TAT_signal_seq"/>
    <property type="match status" value="1"/>
</dbReference>
<evidence type="ECO:0000256" key="3">
    <source>
        <dbReference type="ARBA" id="ARBA00022448"/>
    </source>
</evidence>
<dbReference type="GO" id="GO:0019905">
    <property type="term" value="F:syntaxin binding"/>
    <property type="evidence" value="ECO:0007669"/>
    <property type="project" value="TreeGrafter"/>
</dbReference>
<comment type="similarity">
    <text evidence="2">Belongs to the SNAP family.</text>
</comment>
<dbReference type="GO" id="GO:0016192">
    <property type="term" value="P:vesicle-mediated transport"/>
    <property type="evidence" value="ECO:0007669"/>
    <property type="project" value="UniProtKB-KW"/>
</dbReference>
<evidence type="ECO:0000256" key="8">
    <source>
        <dbReference type="ARBA" id="ARBA00042485"/>
    </source>
</evidence>
<evidence type="ECO:0000256" key="4">
    <source>
        <dbReference type="ARBA" id="ARBA00022892"/>
    </source>
</evidence>
<evidence type="ECO:0000256" key="7">
    <source>
        <dbReference type="ARBA" id="ARBA00040047"/>
    </source>
</evidence>
<dbReference type="AlphaFoldDB" id="A0AAD8L002"/>
<keyword evidence="3" id="KW-0813">Transport</keyword>
<dbReference type="GO" id="GO:0006886">
    <property type="term" value="P:intracellular protein transport"/>
    <property type="evidence" value="ECO:0007669"/>
    <property type="project" value="InterPro"/>
</dbReference>
<protein>
    <recommendedName>
        <fullName evidence="7">Gamma-soluble NSF attachment protein</fullName>
    </recommendedName>
    <alternativeName>
        <fullName evidence="8">N-ethylmaleimide-sensitive factor attachment protein gamma</fullName>
    </alternativeName>
</protein>
<dbReference type="EMBL" id="JAUHHV010000003">
    <property type="protein sequence ID" value="KAK1430301.1"/>
    <property type="molecule type" value="Genomic_DNA"/>
</dbReference>
<dbReference type="InterPro" id="IPR000744">
    <property type="entry name" value="NSF_attach"/>
</dbReference>
<evidence type="ECO:0000313" key="9">
    <source>
        <dbReference type="EMBL" id="KAK1430301.1"/>
    </source>
</evidence>